<dbReference type="InterPro" id="IPR036291">
    <property type="entry name" value="NAD(P)-bd_dom_sf"/>
</dbReference>
<dbReference type="AlphaFoldDB" id="A0A3D2SE27"/>
<name>A0A3D2SE27_9BACE</name>
<dbReference type="Proteomes" id="UP000263098">
    <property type="component" value="Unassembled WGS sequence"/>
</dbReference>
<accession>A0A3D2SE27</accession>
<dbReference type="PANTHER" id="PTHR43245:SF58">
    <property type="entry name" value="BLL5923 PROTEIN"/>
    <property type="match status" value="1"/>
</dbReference>
<sequence>MIKVLITGAGSYIGESVRKYILSTSSEFEIDAVDTMGDNWKKADYSKYDVVYHVAGIAHVNADPKMEALYYKVNRDLTIEVAKHAKAAGVKQFIFMSSQIVFHESQSLKPEMLNKDTKENPNGFYGDSKLQAEIGLHELDCDTFRICILRPPMIYGPNAKGNFPRLARLAMQTPIFPAYHNKRSMLYIDNLAEFVKQIILRKMAGTFYPQNREQSDTVEIIRFFAKEAGHKVWITKLFNPSVWLGGFVLQSINKMFATYYYEPEMSKYDFDYQLISLEESLKRVAESLR</sequence>
<dbReference type="InterPro" id="IPR050177">
    <property type="entry name" value="Lipid_A_modif_metabolic_enz"/>
</dbReference>
<feature type="domain" description="NAD-dependent epimerase/dehydratase" evidence="1">
    <location>
        <begin position="5"/>
        <end position="201"/>
    </location>
</feature>
<dbReference type="Pfam" id="PF01370">
    <property type="entry name" value="Epimerase"/>
    <property type="match status" value="1"/>
</dbReference>
<protein>
    <submittedName>
        <fullName evidence="2">NAD-dependent epimerase</fullName>
    </submittedName>
</protein>
<proteinExistence type="predicted"/>
<organism evidence="2 3">
    <name type="scientific">Bacteroides graminisolvens</name>
    <dbReference type="NCBI Taxonomy" id="477666"/>
    <lineage>
        <taxon>Bacteria</taxon>
        <taxon>Pseudomonadati</taxon>
        <taxon>Bacteroidota</taxon>
        <taxon>Bacteroidia</taxon>
        <taxon>Bacteroidales</taxon>
        <taxon>Bacteroidaceae</taxon>
        <taxon>Bacteroides</taxon>
    </lineage>
</organism>
<dbReference type="EMBL" id="DPVG01000182">
    <property type="protein sequence ID" value="HCK24119.1"/>
    <property type="molecule type" value="Genomic_DNA"/>
</dbReference>
<dbReference type="InterPro" id="IPR001509">
    <property type="entry name" value="Epimerase_deHydtase"/>
</dbReference>
<evidence type="ECO:0000313" key="3">
    <source>
        <dbReference type="Proteomes" id="UP000263098"/>
    </source>
</evidence>
<dbReference type="SUPFAM" id="SSF51735">
    <property type="entry name" value="NAD(P)-binding Rossmann-fold domains"/>
    <property type="match status" value="1"/>
</dbReference>
<evidence type="ECO:0000259" key="1">
    <source>
        <dbReference type="Pfam" id="PF01370"/>
    </source>
</evidence>
<dbReference type="Gene3D" id="3.40.50.720">
    <property type="entry name" value="NAD(P)-binding Rossmann-like Domain"/>
    <property type="match status" value="1"/>
</dbReference>
<evidence type="ECO:0000313" key="2">
    <source>
        <dbReference type="EMBL" id="HCK24119.1"/>
    </source>
</evidence>
<comment type="caution">
    <text evidence="2">The sequence shown here is derived from an EMBL/GenBank/DDBJ whole genome shotgun (WGS) entry which is preliminary data.</text>
</comment>
<gene>
    <name evidence="2" type="ORF">DHW31_04915</name>
</gene>
<reference evidence="2 3" key="1">
    <citation type="journal article" date="2018" name="Nat. Biotechnol.">
        <title>A standardized bacterial taxonomy based on genome phylogeny substantially revises the tree of life.</title>
        <authorList>
            <person name="Parks D.H."/>
            <person name="Chuvochina M."/>
            <person name="Waite D.W."/>
            <person name="Rinke C."/>
            <person name="Skarshewski A."/>
            <person name="Chaumeil P.A."/>
            <person name="Hugenholtz P."/>
        </authorList>
    </citation>
    <scope>NUCLEOTIDE SEQUENCE [LARGE SCALE GENOMIC DNA]</scope>
    <source>
        <strain evidence="2">UBA9667</strain>
    </source>
</reference>
<dbReference type="PANTHER" id="PTHR43245">
    <property type="entry name" value="BIFUNCTIONAL POLYMYXIN RESISTANCE PROTEIN ARNA"/>
    <property type="match status" value="1"/>
</dbReference>